<keyword evidence="2" id="KW-0418">Kinase</keyword>
<evidence type="ECO:0000259" key="6">
    <source>
        <dbReference type="SMART" id="SM00387"/>
    </source>
</evidence>
<dbReference type="Pfam" id="PF13185">
    <property type="entry name" value="GAF_2"/>
    <property type="match status" value="1"/>
</dbReference>
<dbReference type="InterPro" id="IPR003018">
    <property type="entry name" value="GAF"/>
</dbReference>
<dbReference type="InterPro" id="IPR036890">
    <property type="entry name" value="HATPase_C_sf"/>
</dbReference>
<feature type="region of interest" description="Disordered" evidence="4">
    <location>
        <begin position="581"/>
        <end position="620"/>
    </location>
</feature>
<dbReference type="InterPro" id="IPR003594">
    <property type="entry name" value="HATPase_dom"/>
</dbReference>
<dbReference type="AlphaFoldDB" id="A0A4R4ZU38"/>
<dbReference type="Gene3D" id="3.30.565.10">
    <property type="entry name" value="Histidine kinase-like ATPase, C-terminal domain"/>
    <property type="match status" value="1"/>
</dbReference>
<evidence type="ECO:0000259" key="5">
    <source>
        <dbReference type="SMART" id="SM00065"/>
    </source>
</evidence>
<dbReference type="PANTHER" id="PTHR24421">
    <property type="entry name" value="NITRATE/NITRITE SENSOR PROTEIN NARX-RELATED"/>
    <property type="match status" value="1"/>
</dbReference>
<name>A0A4R4ZU38_9ACTN</name>
<dbReference type="Pfam" id="PF07730">
    <property type="entry name" value="HisKA_3"/>
    <property type="match status" value="1"/>
</dbReference>
<dbReference type="SMART" id="SM00065">
    <property type="entry name" value="GAF"/>
    <property type="match status" value="2"/>
</dbReference>
<evidence type="ECO:0000256" key="3">
    <source>
        <dbReference type="ARBA" id="ARBA00023012"/>
    </source>
</evidence>
<dbReference type="SUPFAM" id="SSF55874">
    <property type="entry name" value="ATPase domain of HSP90 chaperone/DNA topoisomerase II/histidine kinase"/>
    <property type="match status" value="1"/>
</dbReference>
<dbReference type="SUPFAM" id="SSF55781">
    <property type="entry name" value="GAF domain-like"/>
    <property type="match status" value="2"/>
</dbReference>
<feature type="domain" description="GAF" evidence="5">
    <location>
        <begin position="63"/>
        <end position="211"/>
    </location>
</feature>
<organism evidence="7 8">
    <name type="scientific">Kribbella antibiotica</name>
    <dbReference type="NCBI Taxonomy" id="190195"/>
    <lineage>
        <taxon>Bacteria</taxon>
        <taxon>Bacillati</taxon>
        <taxon>Actinomycetota</taxon>
        <taxon>Actinomycetes</taxon>
        <taxon>Propionibacteriales</taxon>
        <taxon>Kribbellaceae</taxon>
        <taxon>Kribbella</taxon>
    </lineage>
</organism>
<evidence type="ECO:0000313" key="7">
    <source>
        <dbReference type="EMBL" id="TDD61479.1"/>
    </source>
</evidence>
<feature type="domain" description="GAF" evidence="5">
    <location>
        <begin position="232"/>
        <end position="382"/>
    </location>
</feature>
<reference evidence="7 8" key="1">
    <citation type="submission" date="2019-03" db="EMBL/GenBank/DDBJ databases">
        <title>Draft genome sequences of novel Actinobacteria.</title>
        <authorList>
            <person name="Sahin N."/>
            <person name="Ay H."/>
            <person name="Saygin H."/>
        </authorList>
    </citation>
    <scope>NUCLEOTIDE SEQUENCE [LARGE SCALE GENOMIC DNA]</scope>
    <source>
        <strain evidence="7 8">JCM 13523</strain>
    </source>
</reference>
<dbReference type="RefSeq" id="WP_132166379.1">
    <property type="nucleotide sequence ID" value="NZ_SMKX01000014.1"/>
</dbReference>
<dbReference type="CDD" id="cd16917">
    <property type="entry name" value="HATPase_UhpB-NarQ-NarX-like"/>
    <property type="match status" value="1"/>
</dbReference>
<dbReference type="OrthoDB" id="5241249at2"/>
<evidence type="ECO:0000256" key="4">
    <source>
        <dbReference type="SAM" id="MobiDB-lite"/>
    </source>
</evidence>
<dbReference type="GO" id="GO:0016020">
    <property type="term" value="C:membrane"/>
    <property type="evidence" value="ECO:0007669"/>
    <property type="project" value="InterPro"/>
</dbReference>
<gene>
    <name evidence="7" type="ORF">E1263_07175</name>
</gene>
<accession>A0A4R4ZU38</accession>
<dbReference type="Pfam" id="PF02518">
    <property type="entry name" value="HATPase_c"/>
    <property type="match status" value="1"/>
</dbReference>
<dbReference type="Gene3D" id="3.30.450.40">
    <property type="match status" value="2"/>
</dbReference>
<dbReference type="PANTHER" id="PTHR24421:SF56">
    <property type="entry name" value="OXYGEN SENSOR HISTIDINE KINASE RESPONSE REGULATOR DOST"/>
    <property type="match status" value="1"/>
</dbReference>
<dbReference type="GO" id="GO:0046983">
    <property type="term" value="F:protein dimerization activity"/>
    <property type="evidence" value="ECO:0007669"/>
    <property type="project" value="InterPro"/>
</dbReference>
<evidence type="ECO:0000256" key="1">
    <source>
        <dbReference type="ARBA" id="ARBA00022679"/>
    </source>
</evidence>
<keyword evidence="8" id="KW-1185">Reference proteome</keyword>
<dbReference type="SMART" id="SM00387">
    <property type="entry name" value="HATPase_c"/>
    <property type="match status" value="1"/>
</dbReference>
<protein>
    <submittedName>
        <fullName evidence="7">GAF domain-containing protein</fullName>
    </submittedName>
</protein>
<keyword evidence="1" id="KW-0808">Transferase</keyword>
<feature type="compositionally biased region" description="Low complexity" evidence="4">
    <location>
        <begin position="603"/>
        <end position="613"/>
    </location>
</feature>
<dbReference type="InterPro" id="IPR011712">
    <property type="entry name" value="Sig_transdc_His_kin_sub3_dim/P"/>
</dbReference>
<evidence type="ECO:0000256" key="2">
    <source>
        <dbReference type="ARBA" id="ARBA00022777"/>
    </source>
</evidence>
<feature type="domain" description="Histidine kinase/HSP90-like ATPase" evidence="6">
    <location>
        <begin position="491"/>
        <end position="581"/>
    </location>
</feature>
<keyword evidence="3" id="KW-0902">Two-component regulatory system</keyword>
<dbReference type="Gene3D" id="1.20.5.1930">
    <property type="match status" value="1"/>
</dbReference>
<sequence>MTGRGPPRTGSWDEGALDNTGLSRVRLDALLQELLGRVDEVMDSQDRLRALLDAVVGISSDLDLNSTLDRIVTAACELVGARYGALGVVGPDGKKLARFITHGIDADVIAKIGPYPEGHGILGLLIDRPEPIRLADLSQHPASYGFPANHPPMQAFLGVPVRIRDHVFGNLYLTEKADGAEFTEDDEHAVAALAAAAGVVIDNARLYADTERRRRWYEVTAEITQLLLGEFEPAEALQLIARRAREVSGAVLGAVLVVEEDDLVIETVDGPPGLTRHVGLRMSTDRPILRDVLRGTAAMVVEDLAELAAGTGQLANVPELESLGRTVFVPLPPGTRNTAGILMVAGQHGDVPLGDAGTDLITMFANQTTLALERAAARHDQSTLAVLADRDRIARDLHDLVIQRLFATGLQLQAIHRSVPPDAQERLSRAVTDIDATVRDLRASIFELQHQPGRRSLRADVRTLVDEYAVTLGFAPLLNCSGPVDSVVPAVARPQILAAVREALSNVARHARATNVTVDITVAAGEVTAQVTDDGIGITSTATESGLRNLRERAALLGGTVRVTERQPHGTVLELRAPLAAPAHDPYGDQRGPVVPSTGAEGPARSGPTTAARTPPPHAG</sequence>
<dbReference type="EMBL" id="SMKX01000014">
    <property type="protein sequence ID" value="TDD61479.1"/>
    <property type="molecule type" value="Genomic_DNA"/>
</dbReference>
<dbReference type="InterPro" id="IPR029016">
    <property type="entry name" value="GAF-like_dom_sf"/>
</dbReference>
<dbReference type="GO" id="GO:0000155">
    <property type="term" value="F:phosphorelay sensor kinase activity"/>
    <property type="evidence" value="ECO:0007669"/>
    <property type="project" value="InterPro"/>
</dbReference>
<dbReference type="Proteomes" id="UP000295124">
    <property type="component" value="Unassembled WGS sequence"/>
</dbReference>
<dbReference type="InterPro" id="IPR050482">
    <property type="entry name" value="Sensor_HK_TwoCompSys"/>
</dbReference>
<comment type="caution">
    <text evidence="7">The sequence shown here is derived from an EMBL/GenBank/DDBJ whole genome shotgun (WGS) entry which is preliminary data.</text>
</comment>
<evidence type="ECO:0000313" key="8">
    <source>
        <dbReference type="Proteomes" id="UP000295124"/>
    </source>
</evidence>
<proteinExistence type="predicted"/>